<comment type="similarity">
    <text evidence="1 7">Belongs to the AP endonuclease 2 family.</text>
</comment>
<keyword evidence="10" id="KW-1185">Reference proteome</keyword>
<name>A0A0M4KCI1_9MOLU</name>
<dbReference type="NCBIfam" id="TIGR00587">
    <property type="entry name" value="nfo"/>
    <property type="match status" value="1"/>
</dbReference>
<keyword evidence="2 7" id="KW-0479">Metal-binding</keyword>
<dbReference type="PROSITE" id="PS51432">
    <property type="entry name" value="AP_NUCLEASE_F2_4"/>
    <property type="match status" value="1"/>
</dbReference>
<feature type="binding site" evidence="7">
    <location>
        <position position="154"/>
    </location>
    <ligand>
        <name>Zn(2+)</name>
        <dbReference type="ChEBI" id="CHEBI:29105"/>
        <label>2</label>
    </ligand>
</feature>
<keyword evidence="6 7" id="KW-0234">DNA repair</keyword>
<dbReference type="RefSeq" id="WP_053946186.1">
    <property type="nucleotide sequence ID" value="NZ_CP012622.1"/>
</dbReference>
<comment type="catalytic activity">
    <reaction evidence="7">
        <text>Endonucleolytic cleavage to 5'-phosphooligonucleotide end-products.</text>
        <dbReference type="EC" id="3.1.21.2"/>
    </reaction>
</comment>
<dbReference type="SMART" id="SM00518">
    <property type="entry name" value="AP2Ec"/>
    <property type="match status" value="1"/>
</dbReference>
<comment type="cofactor">
    <cofactor evidence="7">
        <name>Zn(2+)</name>
        <dbReference type="ChEBI" id="CHEBI:29105"/>
    </cofactor>
    <text evidence="7">Binds 3 Zn(2+) ions.</text>
</comment>
<protein>
    <recommendedName>
        <fullName evidence="7">Probable endonuclease 4</fullName>
        <ecNumber evidence="7">3.1.21.2</ecNumber>
    </recommendedName>
    <alternativeName>
        <fullName evidence="7">Endodeoxyribonuclease IV</fullName>
    </alternativeName>
    <alternativeName>
        <fullName evidence="7">Endonuclease IV</fullName>
    </alternativeName>
</protein>
<dbReference type="NCBIfam" id="NF002196">
    <property type="entry name" value="PRK01060.1-1"/>
    <property type="match status" value="1"/>
</dbReference>
<dbReference type="InterPro" id="IPR001719">
    <property type="entry name" value="AP_endonuc_2"/>
</dbReference>
<feature type="binding site" evidence="7">
    <location>
        <position position="238"/>
    </location>
    <ligand>
        <name>Zn(2+)</name>
        <dbReference type="ChEBI" id="CHEBI:29105"/>
        <label>3</label>
    </ligand>
</feature>
<feature type="binding site" evidence="7">
    <location>
        <position position="236"/>
    </location>
    <ligand>
        <name>Zn(2+)</name>
        <dbReference type="ChEBI" id="CHEBI:29105"/>
        <label>3</label>
    </ligand>
</feature>
<dbReference type="CDD" id="cd00019">
    <property type="entry name" value="AP2Ec"/>
    <property type="match status" value="1"/>
</dbReference>
<dbReference type="InterPro" id="IPR013022">
    <property type="entry name" value="Xyl_isomerase-like_TIM-brl"/>
</dbReference>
<dbReference type="FunFam" id="3.20.20.150:FF:000001">
    <property type="entry name" value="Probable endonuclease 4"/>
    <property type="match status" value="1"/>
</dbReference>
<dbReference type="HAMAP" id="MF_00152">
    <property type="entry name" value="Nfo"/>
    <property type="match status" value="1"/>
</dbReference>
<feature type="binding site" evidence="7">
    <location>
        <position position="223"/>
    </location>
    <ligand>
        <name>Zn(2+)</name>
        <dbReference type="ChEBI" id="CHEBI:29105"/>
        <label>2</label>
    </ligand>
</feature>
<comment type="function">
    <text evidence="7">Endonuclease IV plays a role in DNA repair. It cleaves phosphodiester bonds at apurinic or apyrimidinic (AP) sites, generating a 3'-hydroxyl group and a 5'-terminal sugar phosphate.</text>
</comment>
<evidence type="ECO:0000256" key="7">
    <source>
        <dbReference type="HAMAP-Rule" id="MF_00152"/>
    </source>
</evidence>
<feature type="binding site" evidence="7">
    <location>
        <position position="188"/>
    </location>
    <ligand>
        <name>Zn(2+)</name>
        <dbReference type="ChEBI" id="CHEBI:29105"/>
        <label>2</label>
    </ligand>
</feature>
<evidence type="ECO:0000256" key="3">
    <source>
        <dbReference type="ARBA" id="ARBA00022763"/>
    </source>
</evidence>
<dbReference type="Proteomes" id="UP000063919">
    <property type="component" value="Chromosome"/>
</dbReference>
<dbReference type="Pfam" id="PF01261">
    <property type="entry name" value="AP_endonuc_2"/>
    <property type="match status" value="1"/>
</dbReference>
<feature type="binding site" evidence="7">
    <location>
        <position position="76"/>
    </location>
    <ligand>
        <name>Zn(2+)</name>
        <dbReference type="ChEBI" id="CHEBI:29105"/>
        <label>1</label>
    </ligand>
</feature>
<evidence type="ECO:0000259" key="8">
    <source>
        <dbReference type="Pfam" id="PF01261"/>
    </source>
</evidence>
<proteinExistence type="inferred from homology"/>
<dbReference type="STRING" id="362837.SCANT_v1c05210"/>
<evidence type="ECO:0000313" key="10">
    <source>
        <dbReference type="Proteomes" id="UP000063919"/>
    </source>
</evidence>
<dbReference type="GO" id="GO:0008270">
    <property type="term" value="F:zinc ion binding"/>
    <property type="evidence" value="ECO:0007669"/>
    <property type="project" value="UniProtKB-UniRule"/>
</dbReference>
<dbReference type="GO" id="GO:0006284">
    <property type="term" value="P:base-excision repair"/>
    <property type="evidence" value="ECO:0007669"/>
    <property type="project" value="TreeGrafter"/>
</dbReference>
<keyword evidence="5 7" id="KW-0862">Zinc</keyword>
<evidence type="ECO:0000256" key="1">
    <source>
        <dbReference type="ARBA" id="ARBA00005340"/>
    </source>
</evidence>
<dbReference type="AlphaFoldDB" id="A0A0M4KCI1"/>
<dbReference type="GO" id="GO:0003677">
    <property type="term" value="F:DNA binding"/>
    <property type="evidence" value="ECO:0007669"/>
    <property type="project" value="InterPro"/>
</dbReference>
<evidence type="ECO:0000256" key="2">
    <source>
        <dbReference type="ARBA" id="ARBA00022723"/>
    </source>
</evidence>
<dbReference type="KEGG" id="scj:SCANT_v1c05210"/>
<gene>
    <name evidence="7 9" type="primary">nfo</name>
    <name evidence="9" type="ORF">SCANT_v1c05210</name>
</gene>
<organism evidence="9 10">
    <name type="scientific">Spiroplasma cantharicola</name>
    <dbReference type="NCBI Taxonomy" id="362837"/>
    <lineage>
        <taxon>Bacteria</taxon>
        <taxon>Bacillati</taxon>
        <taxon>Mycoplasmatota</taxon>
        <taxon>Mollicutes</taxon>
        <taxon>Entomoplasmatales</taxon>
        <taxon>Spiroplasmataceae</taxon>
        <taxon>Spiroplasma</taxon>
    </lineage>
</organism>
<dbReference type="PANTHER" id="PTHR21445">
    <property type="entry name" value="ENDONUCLEASE IV ENDODEOXYRIBONUCLEASE IV"/>
    <property type="match status" value="1"/>
</dbReference>
<evidence type="ECO:0000256" key="5">
    <source>
        <dbReference type="ARBA" id="ARBA00022833"/>
    </source>
</evidence>
<evidence type="ECO:0000256" key="4">
    <source>
        <dbReference type="ARBA" id="ARBA00022801"/>
    </source>
</evidence>
<dbReference type="PATRIC" id="fig|362837.3.peg.532"/>
<dbReference type="InterPro" id="IPR018246">
    <property type="entry name" value="AP_endonuc_F2_Zn_BS"/>
</dbReference>
<keyword evidence="4 7" id="KW-0378">Hydrolase</keyword>
<keyword evidence="7" id="KW-0540">Nuclease</keyword>
<feature type="binding site" evidence="7">
    <location>
        <position position="154"/>
    </location>
    <ligand>
        <name>Zn(2+)</name>
        <dbReference type="ChEBI" id="CHEBI:29105"/>
        <label>1</label>
    </ligand>
</feature>
<sequence>MEKQKFYLGSHVGMNAANNYLIGSAKESIENGANTLMFFTGAPQNTRRTETSKLNIVEFKSMLIENNIDISKVICHGPYTINLANTVKAETFDLGVRLLKEELLRLEEIGVHTVVLHPGAAVGAPRELALANIAKGLNMVYKALPNTPVKVALETMSGKGTEVCITFEEIKTVLDLVEQKDKVGVCFDTCHMHDAGYDVKNNFDKVVEEFDQIVGLDKLLAIHLNDSKNPIANHKDRHENIGYGYIGFESLANIVHNPLFKEIPIVLETPWINAKVSPYKVEIEMIKNNKFTNPFKDKEIK</sequence>
<dbReference type="EC" id="3.1.21.2" evidence="7"/>
<dbReference type="PROSITE" id="PS00730">
    <property type="entry name" value="AP_NUCLEASE_F2_2"/>
    <property type="match status" value="1"/>
</dbReference>
<feature type="domain" description="Xylose isomerase-like TIM barrel" evidence="8">
    <location>
        <begin position="30"/>
        <end position="288"/>
    </location>
</feature>
<feature type="binding site" evidence="7">
    <location>
        <position position="117"/>
    </location>
    <ligand>
        <name>Zn(2+)</name>
        <dbReference type="ChEBI" id="CHEBI:29105"/>
        <label>1</label>
    </ligand>
</feature>
<dbReference type="Gene3D" id="3.20.20.150">
    <property type="entry name" value="Divalent-metal-dependent TIM barrel enzymes"/>
    <property type="match status" value="1"/>
</dbReference>
<dbReference type="GO" id="GO:0008081">
    <property type="term" value="F:phosphoric diester hydrolase activity"/>
    <property type="evidence" value="ECO:0007669"/>
    <property type="project" value="TreeGrafter"/>
</dbReference>
<keyword evidence="7 9" id="KW-0255">Endonuclease</keyword>
<dbReference type="PANTHER" id="PTHR21445:SF0">
    <property type="entry name" value="APURINIC-APYRIMIDINIC ENDONUCLEASE"/>
    <property type="match status" value="1"/>
</dbReference>
<dbReference type="GO" id="GO:0008833">
    <property type="term" value="F:deoxyribonuclease IV (phage-T4-induced) activity"/>
    <property type="evidence" value="ECO:0007669"/>
    <property type="project" value="UniProtKB-UniRule"/>
</dbReference>
<dbReference type="EMBL" id="CP012622">
    <property type="protein sequence ID" value="ALD66427.1"/>
    <property type="molecule type" value="Genomic_DNA"/>
</dbReference>
<feature type="binding site" evidence="7">
    <location>
        <position position="191"/>
    </location>
    <ligand>
        <name>Zn(2+)</name>
        <dbReference type="ChEBI" id="CHEBI:29105"/>
        <label>3</label>
    </ligand>
</feature>
<feature type="binding site" evidence="7">
    <location>
        <position position="268"/>
    </location>
    <ligand>
        <name>Zn(2+)</name>
        <dbReference type="ChEBI" id="CHEBI:29105"/>
        <label>2</label>
    </ligand>
</feature>
<evidence type="ECO:0000256" key="6">
    <source>
        <dbReference type="ARBA" id="ARBA00023204"/>
    </source>
</evidence>
<reference evidence="9 10" key="1">
    <citation type="journal article" date="2015" name="Genome Announc.">
        <title>Complete Genome Sequence of Spiroplasma cantharicola CC-1T (DSM 21588), a Bacterium Isolated from Soldier Beetle (Cantharis carolinus).</title>
        <authorList>
            <person name="Lo W.S."/>
            <person name="Liu P.Y."/>
            <person name="Kuo C.H."/>
        </authorList>
    </citation>
    <scope>NUCLEOTIDE SEQUENCE [LARGE SCALE GENOMIC DNA]</scope>
    <source>
        <strain evidence="9 10">CC-1</strain>
    </source>
</reference>
<dbReference type="GO" id="GO:0003906">
    <property type="term" value="F:DNA-(apurinic or apyrimidinic site) endonuclease activity"/>
    <property type="evidence" value="ECO:0007669"/>
    <property type="project" value="TreeGrafter"/>
</dbReference>
<evidence type="ECO:0000313" key="9">
    <source>
        <dbReference type="EMBL" id="ALD66427.1"/>
    </source>
</evidence>
<dbReference type="OrthoDB" id="9805666at2"/>
<accession>A0A0M4KCI1</accession>
<dbReference type="PROSITE" id="PS00731">
    <property type="entry name" value="AP_NUCLEASE_F2_3"/>
    <property type="match status" value="1"/>
</dbReference>
<keyword evidence="3 7" id="KW-0227">DNA damage</keyword>
<dbReference type="InterPro" id="IPR036237">
    <property type="entry name" value="Xyl_isomerase-like_sf"/>
</dbReference>
<dbReference type="SUPFAM" id="SSF51658">
    <property type="entry name" value="Xylose isomerase-like"/>
    <property type="match status" value="1"/>
</dbReference>